<comment type="similarity">
    <text evidence="2">Belongs to the peptidase S54 family.</text>
</comment>
<dbReference type="InterPro" id="IPR035952">
    <property type="entry name" value="Rhomboid-like_sf"/>
</dbReference>
<keyword evidence="3 7" id="KW-0812">Transmembrane</keyword>
<dbReference type="Pfam" id="PF01694">
    <property type="entry name" value="Rhomboid"/>
    <property type="match status" value="1"/>
</dbReference>
<evidence type="ECO:0000313" key="13">
    <source>
        <dbReference type="Proteomes" id="UP000422837"/>
    </source>
</evidence>
<dbReference type="GO" id="GO:0006508">
    <property type="term" value="P:proteolysis"/>
    <property type="evidence" value="ECO:0007669"/>
    <property type="project" value="UniProtKB-KW"/>
</dbReference>
<feature type="transmembrane region" description="Helical" evidence="7">
    <location>
        <begin position="169"/>
        <end position="189"/>
    </location>
</feature>
<feature type="transmembrane region" description="Helical" evidence="7">
    <location>
        <begin position="201"/>
        <end position="219"/>
    </location>
</feature>
<keyword evidence="6 7" id="KW-0472">Membrane</keyword>
<dbReference type="InterPro" id="IPR022764">
    <property type="entry name" value="Peptidase_S54_rhomboid_dom"/>
</dbReference>
<feature type="transmembrane region" description="Helical" evidence="7">
    <location>
        <begin position="52"/>
        <end position="79"/>
    </location>
</feature>
<name>A0A1I1TV30_ENTCA</name>
<dbReference type="RefSeq" id="WP_005229393.1">
    <property type="nucleotide sequence ID" value="NZ_BJMG01000003.1"/>
</dbReference>
<dbReference type="InterPro" id="IPR050925">
    <property type="entry name" value="Rhomboid_protease_S54"/>
</dbReference>
<evidence type="ECO:0000259" key="8">
    <source>
        <dbReference type="Pfam" id="PF01694"/>
    </source>
</evidence>
<dbReference type="Gene3D" id="1.20.1540.10">
    <property type="entry name" value="Rhomboid-like"/>
    <property type="match status" value="1"/>
</dbReference>
<dbReference type="AlphaFoldDB" id="A0A1I1TV30"/>
<proteinExistence type="inferred from homology"/>
<dbReference type="PANTHER" id="PTHR43731:SF14">
    <property type="entry name" value="PRESENILIN-ASSOCIATED RHOMBOID-LIKE PROTEIN, MITOCHONDRIAL"/>
    <property type="match status" value="1"/>
</dbReference>
<feature type="transmembrane region" description="Helical" evidence="7">
    <location>
        <begin position="145"/>
        <end position="163"/>
    </location>
</feature>
<reference evidence="10 13" key="2">
    <citation type="submission" date="2019-11" db="EMBL/GenBank/DDBJ databases">
        <title>Detection and genome characteristic of a blood enterococcus casselifavus isolate from Zhengzhou,china.</title>
        <authorList>
            <person name="Wen P."/>
        </authorList>
    </citation>
    <scope>NUCLEOTIDE SEQUENCE [LARGE SCALE GENOMIC DNA]</scope>
    <source>
        <strain evidence="10 13">EC291</strain>
    </source>
</reference>
<dbReference type="Proteomes" id="UP000422837">
    <property type="component" value="Chromosome"/>
</dbReference>
<feature type="transmembrane region" description="Helical" evidence="7">
    <location>
        <begin position="12"/>
        <end position="32"/>
    </location>
</feature>
<feature type="transmembrane region" description="Helical" evidence="7">
    <location>
        <begin position="91"/>
        <end position="109"/>
    </location>
</feature>
<dbReference type="SUPFAM" id="SSF144091">
    <property type="entry name" value="Rhomboid-like"/>
    <property type="match status" value="1"/>
</dbReference>
<keyword evidence="4" id="KW-0378">Hydrolase</keyword>
<accession>A0A1I1TV30</accession>
<evidence type="ECO:0000313" key="9">
    <source>
        <dbReference type="EMBL" id="MDT2964218.1"/>
    </source>
</evidence>
<protein>
    <submittedName>
        <fullName evidence="11">Rhomboid family intramembrane serine protease</fullName>
    </submittedName>
</protein>
<dbReference type="Proteomes" id="UP001268896">
    <property type="component" value="Unassembled WGS sequence"/>
</dbReference>
<evidence type="ECO:0000256" key="5">
    <source>
        <dbReference type="ARBA" id="ARBA00022989"/>
    </source>
</evidence>
<dbReference type="EMBL" id="QRMZ01000009">
    <property type="protein sequence ID" value="RHK06527.1"/>
    <property type="molecule type" value="Genomic_DNA"/>
</dbReference>
<dbReference type="GO" id="GO:0004252">
    <property type="term" value="F:serine-type endopeptidase activity"/>
    <property type="evidence" value="ECO:0007669"/>
    <property type="project" value="InterPro"/>
</dbReference>
<comment type="subcellular location">
    <subcellularLocation>
        <location evidence="1">Membrane</location>
        <topology evidence="1">Multi-pass membrane protein</topology>
    </subcellularLocation>
</comment>
<gene>
    <name evidence="11" type="ORF">DW084_08180</name>
    <name evidence="10" type="ORF">GFU50_11965</name>
    <name evidence="9" type="ORF">P7I32_06325</name>
</gene>
<evidence type="ECO:0000256" key="1">
    <source>
        <dbReference type="ARBA" id="ARBA00004141"/>
    </source>
</evidence>
<dbReference type="EMBL" id="JARQDV010000003">
    <property type="protein sequence ID" value="MDT2964218.1"/>
    <property type="molecule type" value="Genomic_DNA"/>
</dbReference>
<dbReference type="PANTHER" id="PTHR43731">
    <property type="entry name" value="RHOMBOID PROTEASE"/>
    <property type="match status" value="1"/>
</dbReference>
<dbReference type="GO" id="GO:0016020">
    <property type="term" value="C:membrane"/>
    <property type="evidence" value="ECO:0007669"/>
    <property type="project" value="UniProtKB-SubCell"/>
</dbReference>
<evidence type="ECO:0000256" key="6">
    <source>
        <dbReference type="ARBA" id="ARBA00023136"/>
    </source>
</evidence>
<keyword evidence="11" id="KW-0645">Protease</keyword>
<reference evidence="9" key="3">
    <citation type="submission" date="2023-03" db="EMBL/GenBank/DDBJ databases">
        <authorList>
            <person name="Shen W."/>
            <person name="Cai J."/>
        </authorList>
    </citation>
    <scope>NUCLEOTIDE SEQUENCE</scope>
    <source>
        <strain evidence="9">K72-2</strain>
    </source>
</reference>
<dbReference type="EMBL" id="CP046123">
    <property type="protein sequence ID" value="QGN30187.1"/>
    <property type="molecule type" value="Genomic_DNA"/>
</dbReference>
<feature type="transmembrane region" description="Helical" evidence="7">
    <location>
        <begin position="115"/>
        <end position="133"/>
    </location>
</feature>
<feature type="domain" description="Peptidase S54 rhomboid" evidence="8">
    <location>
        <begin position="50"/>
        <end position="186"/>
    </location>
</feature>
<evidence type="ECO:0000256" key="7">
    <source>
        <dbReference type="SAM" id="Phobius"/>
    </source>
</evidence>
<evidence type="ECO:0000256" key="2">
    <source>
        <dbReference type="ARBA" id="ARBA00009045"/>
    </source>
</evidence>
<dbReference type="OrthoDB" id="9813074at2"/>
<evidence type="ECO:0000313" key="11">
    <source>
        <dbReference type="EMBL" id="RHK06527.1"/>
    </source>
</evidence>
<evidence type="ECO:0000313" key="10">
    <source>
        <dbReference type="EMBL" id="QGN30187.1"/>
    </source>
</evidence>
<evidence type="ECO:0000313" key="12">
    <source>
        <dbReference type="Proteomes" id="UP000286288"/>
    </source>
</evidence>
<keyword evidence="5 7" id="KW-1133">Transmembrane helix</keyword>
<dbReference type="Proteomes" id="UP000286288">
    <property type="component" value="Unassembled WGS sequence"/>
</dbReference>
<evidence type="ECO:0000256" key="3">
    <source>
        <dbReference type="ARBA" id="ARBA00022692"/>
    </source>
</evidence>
<reference evidence="11 12" key="1">
    <citation type="submission" date="2018-08" db="EMBL/GenBank/DDBJ databases">
        <title>A genome reference for cultivated species of the human gut microbiota.</title>
        <authorList>
            <person name="Zou Y."/>
            <person name="Xue W."/>
            <person name="Luo G."/>
        </authorList>
    </citation>
    <scope>NUCLEOTIDE SEQUENCE [LARGE SCALE GENOMIC DNA]</scope>
    <source>
        <strain evidence="11 12">AF48-16</strain>
    </source>
</reference>
<evidence type="ECO:0000256" key="4">
    <source>
        <dbReference type="ARBA" id="ARBA00022801"/>
    </source>
</evidence>
<sequence length="222" mass="25165">MNSQMKRWLNQPVFTYLFLAIQTIVFILGYFSPSIQSGGVMFGPFVVYLNEYWRFVTPIFLHFGLAHFAINSVILYYMGQQVEAIYGHSRFFALYLLSGIMGNTMSFAFNQIGVQSAGASTSLFGLFGAFLILGWHFRNDYRIQAMVRQFALFVGLNLVFGVFDQTIDMWGHIGGILGGLLLGNLLALPKNYGKYSIHTRILSGVLFVFLLAIFVIYGFKKY</sequence>
<organism evidence="11 12">
    <name type="scientific">Enterococcus casseliflavus</name>
    <name type="common">Enterococcus flavescens</name>
    <dbReference type="NCBI Taxonomy" id="37734"/>
    <lineage>
        <taxon>Bacteria</taxon>
        <taxon>Bacillati</taxon>
        <taxon>Bacillota</taxon>
        <taxon>Bacilli</taxon>
        <taxon>Lactobacillales</taxon>
        <taxon>Enterococcaceae</taxon>
        <taxon>Enterococcus</taxon>
    </lineage>
</organism>
<dbReference type="GeneID" id="83458862"/>